<evidence type="ECO:0000256" key="1">
    <source>
        <dbReference type="SAM" id="MobiDB-lite"/>
    </source>
</evidence>
<reference evidence="2 3" key="1">
    <citation type="submission" date="2017-04" db="EMBL/GenBank/DDBJ databases">
        <title>Draft genome sequence of Marssonina coronaria NL1: causal agent of apple blotch.</title>
        <authorList>
            <person name="Cheng Q."/>
        </authorList>
    </citation>
    <scope>NUCLEOTIDE SEQUENCE [LARGE SCALE GENOMIC DNA]</scope>
    <source>
        <strain evidence="2 3">NL1</strain>
    </source>
</reference>
<evidence type="ECO:0000313" key="2">
    <source>
        <dbReference type="EMBL" id="OWO97909.1"/>
    </source>
</evidence>
<dbReference type="Proteomes" id="UP000242519">
    <property type="component" value="Unassembled WGS sequence"/>
</dbReference>
<dbReference type="STRING" id="503106.A0A218YSB2"/>
<protein>
    <submittedName>
        <fullName evidence="2">Uncharacterized protein</fullName>
    </submittedName>
</protein>
<gene>
    <name evidence="2" type="ORF">B2J93_4478</name>
</gene>
<feature type="compositionally biased region" description="Basic and acidic residues" evidence="1">
    <location>
        <begin position="309"/>
        <end position="324"/>
    </location>
</feature>
<dbReference type="InParanoid" id="A0A218YSB2"/>
<feature type="compositionally biased region" description="Basic residues" evidence="1">
    <location>
        <begin position="245"/>
        <end position="259"/>
    </location>
</feature>
<feature type="compositionally biased region" description="Basic and acidic residues" evidence="1">
    <location>
        <begin position="213"/>
        <end position="233"/>
    </location>
</feature>
<feature type="compositionally biased region" description="Polar residues" evidence="1">
    <location>
        <begin position="408"/>
        <end position="424"/>
    </location>
</feature>
<proteinExistence type="predicted"/>
<sequence length="549" mass="59024">MSVKLPSSNPFRKRTPAALPSAISERSSMNPHSPQNTDTQADYDSIAKSDVTKNFIKKVRVQSPPPPSPSTPSLPDSSSTISDEAYNMPERPPTPPMSRKDDPFNSVPSDTSEEEEDDRLGKAPANPFSKTLESMECPERRSAIIPSTDTPIAGRASMDVDAFKRLLMTGNSGLGIPTTQSAAHAQVVHTLGDGSSSTGISSNSRQSFFKAIHEPSPESPRTSHEISEPENDQRLLVAEALPSASRKKPPPPSSRHGKLIKVELKDENTPTGLQSPPTPCSIASQHYLNSSPRSQTDLNKPLPLAPNRAIHDSDHESVFDKESAGKTPELASLQQTARVKAPPAPPLTRRHSQKIAGTTLSRGGSIRLSPEPVEQSTRLLDIGNENRKTPSSEDIKTPPLPPPRRSGSVRSLSYNPLKSPSTVSLPAPPPARGSRSTSGGKPSSLINIDASPANKRSSVIAPPPPPPRHGHRSTSGIEAKSPGTSRRPSGEHTGHSTKPRRGSLTPSLLHDEPAQTKDENYQIDILADLGKLQRDIDALRIQSEDRRIA</sequence>
<feature type="region of interest" description="Disordered" evidence="1">
    <location>
        <begin position="213"/>
        <end position="519"/>
    </location>
</feature>
<dbReference type="AlphaFoldDB" id="A0A218YSB2"/>
<feature type="compositionally biased region" description="Basic and acidic residues" evidence="1">
    <location>
        <begin position="509"/>
        <end position="519"/>
    </location>
</feature>
<feature type="region of interest" description="Disordered" evidence="1">
    <location>
        <begin position="1"/>
        <end position="153"/>
    </location>
</feature>
<dbReference type="OrthoDB" id="428854at2759"/>
<comment type="caution">
    <text evidence="2">The sequence shown here is derived from an EMBL/GenBank/DDBJ whole genome shotgun (WGS) entry which is preliminary data.</text>
</comment>
<organism evidence="2 3">
    <name type="scientific">Diplocarpon coronariae</name>
    <dbReference type="NCBI Taxonomy" id="2795749"/>
    <lineage>
        <taxon>Eukaryota</taxon>
        <taxon>Fungi</taxon>
        <taxon>Dikarya</taxon>
        <taxon>Ascomycota</taxon>
        <taxon>Pezizomycotina</taxon>
        <taxon>Leotiomycetes</taxon>
        <taxon>Helotiales</taxon>
        <taxon>Drepanopezizaceae</taxon>
        <taxon>Diplocarpon</taxon>
    </lineage>
</organism>
<feature type="compositionally biased region" description="Polar residues" evidence="1">
    <location>
        <begin position="24"/>
        <end position="42"/>
    </location>
</feature>
<accession>A0A218YSB2</accession>
<feature type="compositionally biased region" description="Polar residues" evidence="1">
    <location>
        <begin position="269"/>
        <end position="298"/>
    </location>
</feature>
<evidence type="ECO:0000313" key="3">
    <source>
        <dbReference type="Proteomes" id="UP000242519"/>
    </source>
</evidence>
<feature type="compositionally biased region" description="Polar residues" evidence="1">
    <location>
        <begin position="434"/>
        <end position="446"/>
    </location>
</feature>
<feature type="compositionally biased region" description="Basic and acidic residues" evidence="1">
    <location>
        <begin position="384"/>
        <end position="396"/>
    </location>
</feature>
<feature type="compositionally biased region" description="Polar residues" evidence="1">
    <location>
        <begin position="1"/>
        <end position="10"/>
    </location>
</feature>
<dbReference type="EMBL" id="MZNU01000417">
    <property type="protein sequence ID" value="OWO97909.1"/>
    <property type="molecule type" value="Genomic_DNA"/>
</dbReference>
<name>A0A218YSB2_9HELO</name>
<keyword evidence="3" id="KW-1185">Reference proteome</keyword>
<feature type="compositionally biased region" description="Pro residues" evidence="1">
    <location>
        <begin position="63"/>
        <end position="72"/>
    </location>
</feature>